<organism evidence="2 3">
    <name type="scientific">Nicotiana sylvestris</name>
    <name type="common">Wood tobacco</name>
    <name type="synonym">South American tobacco</name>
    <dbReference type="NCBI Taxonomy" id="4096"/>
    <lineage>
        <taxon>Eukaryota</taxon>
        <taxon>Viridiplantae</taxon>
        <taxon>Streptophyta</taxon>
        <taxon>Embryophyta</taxon>
        <taxon>Tracheophyta</taxon>
        <taxon>Spermatophyta</taxon>
        <taxon>Magnoliopsida</taxon>
        <taxon>eudicotyledons</taxon>
        <taxon>Gunneridae</taxon>
        <taxon>Pentapetalae</taxon>
        <taxon>asterids</taxon>
        <taxon>lamiids</taxon>
        <taxon>Solanales</taxon>
        <taxon>Solanaceae</taxon>
        <taxon>Nicotianoideae</taxon>
        <taxon>Nicotianeae</taxon>
        <taxon>Nicotiana</taxon>
    </lineage>
</organism>
<dbReference type="AlphaFoldDB" id="A0A1U7W3B3"/>
<dbReference type="PANTHER" id="PTHR31635">
    <property type="entry name" value="REVERSE TRANSCRIPTASE DOMAIN-CONTAINING PROTEIN-RELATED"/>
    <property type="match status" value="1"/>
</dbReference>
<dbReference type="InterPro" id="IPR043502">
    <property type="entry name" value="DNA/RNA_pol_sf"/>
</dbReference>
<evidence type="ECO:0000313" key="2">
    <source>
        <dbReference type="Proteomes" id="UP000189701"/>
    </source>
</evidence>
<sequence>MACISTTQYSIALNGGIYGCIEGRRGLRQGDPISPLFFVICMEYFTRIMQWVATLDGFAFDTKCKGLKLNHLCFADNVLMFCKGEYQSIMLMLRGLQTFSDASGLSTNAGKSNVYSANMDRQCLEGYTENGWQIRTGKYTIKSGYHRRRGRREQWAWSRE</sequence>
<protein>
    <submittedName>
        <fullName evidence="3">Uncharacterized protein LOC104219732</fullName>
    </submittedName>
</protein>
<dbReference type="InterPro" id="IPR000477">
    <property type="entry name" value="RT_dom"/>
</dbReference>
<feature type="non-terminal residue" evidence="3">
    <location>
        <position position="160"/>
    </location>
</feature>
<proteinExistence type="predicted"/>
<evidence type="ECO:0000313" key="3">
    <source>
        <dbReference type="RefSeq" id="XP_009768755.1"/>
    </source>
</evidence>
<dbReference type="SUPFAM" id="SSF56672">
    <property type="entry name" value="DNA/RNA polymerases"/>
    <property type="match status" value="1"/>
</dbReference>
<gene>
    <name evidence="3" type="primary">LOC104219732</name>
</gene>
<accession>A0A1U7W3B3</accession>
<feature type="domain" description="Reverse transcriptase" evidence="1">
    <location>
        <begin position="23"/>
        <end position="116"/>
    </location>
</feature>
<dbReference type="OrthoDB" id="1284866at2759"/>
<dbReference type="eggNOG" id="KOG1075">
    <property type="taxonomic scope" value="Eukaryota"/>
</dbReference>
<dbReference type="Pfam" id="PF00078">
    <property type="entry name" value="RVT_1"/>
    <property type="match status" value="1"/>
</dbReference>
<reference evidence="2" key="1">
    <citation type="journal article" date="2013" name="Genome Biol.">
        <title>Reference genomes and transcriptomes of Nicotiana sylvestris and Nicotiana tomentosiformis.</title>
        <authorList>
            <person name="Sierro N."/>
            <person name="Battey J.N."/>
            <person name="Ouadi S."/>
            <person name="Bovet L."/>
            <person name="Goepfert S."/>
            <person name="Bakaher N."/>
            <person name="Peitsch M.C."/>
            <person name="Ivanov N.V."/>
        </authorList>
    </citation>
    <scope>NUCLEOTIDE SEQUENCE [LARGE SCALE GENOMIC DNA]</scope>
</reference>
<keyword evidence="2" id="KW-1185">Reference proteome</keyword>
<evidence type="ECO:0000259" key="1">
    <source>
        <dbReference type="Pfam" id="PF00078"/>
    </source>
</evidence>
<reference evidence="3" key="2">
    <citation type="submission" date="2025-08" db="UniProtKB">
        <authorList>
            <consortium name="RefSeq"/>
        </authorList>
    </citation>
    <scope>IDENTIFICATION</scope>
    <source>
        <tissue evidence="3">Leaf</tissue>
    </source>
</reference>
<name>A0A1U7W3B3_NICSY</name>
<dbReference type="Proteomes" id="UP000189701">
    <property type="component" value="Unplaced"/>
</dbReference>
<dbReference type="PANTHER" id="PTHR31635:SF196">
    <property type="entry name" value="REVERSE TRANSCRIPTASE DOMAIN-CONTAINING PROTEIN-RELATED"/>
    <property type="match status" value="1"/>
</dbReference>
<dbReference type="RefSeq" id="XP_009768755.1">
    <property type="nucleotide sequence ID" value="XM_009770453.1"/>
</dbReference>